<keyword evidence="1" id="KW-1133">Transmembrane helix</keyword>
<dbReference type="InterPro" id="IPR026414">
    <property type="entry name" value="ExosoTase_F-assoc_memb"/>
</dbReference>
<evidence type="ECO:0000313" key="3">
    <source>
        <dbReference type="Proteomes" id="UP001257659"/>
    </source>
</evidence>
<organism evidence="2 3">
    <name type="scientific">Mesonia maritima</name>
    <dbReference type="NCBI Taxonomy" id="1793873"/>
    <lineage>
        <taxon>Bacteria</taxon>
        <taxon>Pseudomonadati</taxon>
        <taxon>Bacteroidota</taxon>
        <taxon>Flavobacteriia</taxon>
        <taxon>Flavobacteriales</taxon>
        <taxon>Flavobacteriaceae</taxon>
        <taxon>Mesonia</taxon>
    </lineage>
</organism>
<protein>
    <submittedName>
        <fullName evidence="2">Exosortase F-associated protein</fullName>
    </submittedName>
</protein>
<dbReference type="RefSeq" id="WP_309729967.1">
    <property type="nucleotide sequence ID" value="NZ_JAVDQA010000009.1"/>
</dbReference>
<evidence type="ECO:0000256" key="1">
    <source>
        <dbReference type="SAM" id="Phobius"/>
    </source>
</evidence>
<keyword evidence="3" id="KW-1185">Reference proteome</keyword>
<sequence>MNKWVKIVLVFCLFFLLVLIRFFEKDLFYDPLLTFYKGNYQYQSPPEMENFKLILNTFFRYLLNSGVSLLVLYVAFQKKAIIKFSLIFYCFIGALLMLFFSYLIFNFGKENYFLMFYVRRFLIQPLFILLLLPAFYYQYYIKKSR</sequence>
<dbReference type="NCBIfam" id="TIGR04127">
    <property type="entry name" value="flavo_near_exo"/>
    <property type="match status" value="1"/>
</dbReference>
<dbReference type="Proteomes" id="UP001257659">
    <property type="component" value="Unassembled WGS sequence"/>
</dbReference>
<feature type="transmembrane region" description="Helical" evidence="1">
    <location>
        <begin position="117"/>
        <end position="137"/>
    </location>
</feature>
<proteinExistence type="predicted"/>
<reference evidence="2 3" key="1">
    <citation type="submission" date="2023-07" db="EMBL/GenBank/DDBJ databases">
        <title>Genomic Encyclopedia of Type Strains, Phase IV (KMG-IV): sequencing the most valuable type-strain genomes for metagenomic binning, comparative biology and taxonomic classification.</title>
        <authorList>
            <person name="Goeker M."/>
        </authorList>
    </citation>
    <scope>NUCLEOTIDE SEQUENCE [LARGE SCALE GENOMIC DNA]</scope>
    <source>
        <strain evidence="2 3">DSM 102814</strain>
    </source>
</reference>
<evidence type="ECO:0000313" key="2">
    <source>
        <dbReference type="EMBL" id="MDR6301964.1"/>
    </source>
</evidence>
<gene>
    <name evidence="2" type="ORF">GGR31_002639</name>
</gene>
<dbReference type="EMBL" id="JAVDQA010000009">
    <property type="protein sequence ID" value="MDR6301964.1"/>
    <property type="molecule type" value="Genomic_DNA"/>
</dbReference>
<accession>A0ABU1K8P2</accession>
<feature type="transmembrane region" description="Helical" evidence="1">
    <location>
        <begin position="86"/>
        <end position="105"/>
    </location>
</feature>
<keyword evidence="1" id="KW-0472">Membrane</keyword>
<keyword evidence="1" id="KW-0812">Transmembrane</keyword>
<feature type="transmembrane region" description="Helical" evidence="1">
    <location>
        <begin position="53"/>
        <end position="74"/>
    </location>
</feature>
<comment type="caution">
    <text evidence="2">The sequence shown here is derived from an EMBL/GenBank/DDBJ whole genome shotgun (WGS) entry which is preliminary data.</text>
</comment>
<name>A0ABU1K8P2_9FLAO</name>